<dbReference type="HOGENOM" id="CLU_025876_2_0_7"/>
<dbReference type="InParanoid" id="D6Z0A7"/>
<dbReference type="PANTHER" id="PTHR33712:SF7">
    <property type="entry name" value="LIGHT-INDEPENDENT PROTOCHLOROPHYLLIDE REDUCTASE SUBUNIT B"/>
    <property type="match status" value="1"/>
</dbReference>
<reference evidence="6" key="1">
    <citation type="submission" date="2010-02" db="EMBL/GenBank/DDBJ databases">
        <title>Complete sequence of Desulfurivibrio alkaliphilus AHT2.</title>
        <authorList>
            <consortium name="US DOE Joint Genome Institute"/>
            <person name="Pitluck S."/>
            <person name="Chertkov O."/>
            <person name="Detter J.C."/>
            <person name="Han C."/>
            <person name="Tapia R."/>
            <person name="Larimer F."/>
            <person name="Land M."/>
            <person name="Hauser L."/>
            <person name="Kyrpides N."/>
            <person name="Mikhailova N."/>
            <person name="Sorokin D.Y."/>
            <person name="Muyzer G."/>
            <person name="Woyke T."/>
        </authorList>
    </citation>
    <scope>NUCLEOTIDE SEQUENCE [LARGE SCALE GENOMIC DNA]</scope>
    <source>
        <strain evidence="6">DSM 19089 / UNIQEM U267 / AHT2</strain>
    </source>
</reference>
<dbReference type="PANTHER" id="PTHR33712">
    <property type="entry name" value="LIGHT-INDEPENDENT PROTOCHLOROPHYLLIDE REDUCTASE SUBUNIT B"/>
    <property type="match status" value="1"/>
</dbReference>
<dbReference type="Gene3D" id="3.40.50.1980">
    <property type="entry name" value="Nitrogenase molybdenum iron protein domain"/>
    <property type="match status" value="3"/>
</dbReference>
<dbReference type="EC" id="1.18.6.1" evidence="5"/>
<evidence type="ECO:0000256" key="1">
    <source>
        <dbReference type="ARBA" id="ARBA00011002"/>
    </source>
</evidence>
<evidence type="ECO:0000313" key="6">
    <source>
        <dbReference type="Proteomes" id="UP000001508"/>
    </source>
</evidence>
<dbReference type="SUPFAM" id="SSF53807">
    <property type="entry name" value="Helical backbone' metal receptor"/>
    <property type="match status" value="1"/>
</dbReference>
<dbReference type="GO" id="GO:0016163">
    <property type="term" value="F:nitrogenase activity"/>
    <property type="evidence" value="ECO:0007669"/>
    <property type="project" value="UniProtKB-EC"/>
</dbReference>
<organism evidence="5 6">
    <name type="scientific">Desulfurivibrio alkaliphilus (strain DSM 19089 / UNIQEM U267 / AHT2)</name>
    <dbReference type="NCBI Taxonomy" id="589865"/>
    <lineage>
        <taxon>Bacteria</taxon>
        <taxon>Pseudomonadati</taxon>
        <taxon>Thermodesulfobacteriota</taxon>
        <taxon>Desulfobulbia</taxon>
        <taxon>Desulfobulbales</taxon>
        <taxon>Desulfobulbaceae</taxon>
        <taxon>Desulfurivibrio</taxon>
    </lineage>
</organism>
<dbReference type="PROSITE" id="PS00699">
    <property type="entry name" value="NITROGENASE_1_1"/>
    <property type="match status" value="1"/>
</dbReference>
<dbReference type="AlphaFoldDB" id="D6Z0A7"/>
<dbReference type="EMBL" id="CP001940">
    <property type="protein sequence ID" value="ADH87140.1"/>
    <property type="molecule type" value="Genomic_DNA"/>
</dbReference>
<dbReference type="OrthoDB" id="9800746at2"/>
<sequence length="482" mass="51013">MGKKTPDFISTTNACKLCRPLGAVLAFRGVAGAVPYLHGSQGCATYMRRYIISHFNEPIDIASSSLGEKNAIYGGGPNLMLGLQNVTAKYRPALIGIATTCLTETIGDDLNLLLAQYRREFIGDDDSAPLLIRVSTPSYAGSHMEGFHGAVMALVEQLAAPAESDSVSGQAMPTEAGINLFPGLVSPADLRLLKDILAEFNLPATILPDFSDTLDGPALEDYPLIPPGGTEIAAIAGMGRAAVSIEFGRTIPDNLSAAGWLAAQRGVSRKQLGLPLGLRETDRLMELLAQLAASRSAPTGCEESPTSAQPALPPRQAAARGRLLDAMVDGHKYLAGKRALVYGEEDLVVGLSSLLAELGIRPVLCASGGKSGKLAAAIGEVTGELLPAGSSPEVYEDCDFFDIAERARQLKPDLIIGHSKGYSLARELAIPLIRLGFPIHDRLGGQRILHLGYQGAQQLFDTIVNTLIAHKQDSSPVGYSYM</sequence>
<feature type="domain" description="Nitrogenase/oxidoreductase component 1" evidence="4">
    <location>
        <begin position="18"/>
        <end position="467"/>
    </location>
</feature>
<name>D6Z0A7_DESAT</name>
<gene>
    <name evidence="5" type="ordered locus">DaAHT2_2476</name>
</gene>
<dbReference type="InterPro" id="IPR000318">
    <property type="entry name" value="Nase_comp1_CS"/>
</dbReference>
<dbReference type="Pfam" id="PF00148">
    <property type="entry name" value="Oxidored_nitro"/>
    <property type="match status" value="1"/>
</dbReference>
<dbReference type="eggNOG" id="COG2710">
    <property type="taxonomic scope" value="Bacteria"/>
</dbReference>
<evidence type="ECO:0000256" key="2">
    <source>
        <dbReference type="ARBA" id="ARBA00023231"/>
    </source>
</evidence>
<dbReference type="InterPro" id="IPR050152">
    <property type="entry name" value="ChlB/BchB/BchZ"/>
</dbReference>
<keyword evidence="6" id="KW-1185">Reference proteome</keyword>
<dbReference type="RefSeq" id="WP_013164650.1">
    <property type="nucleotide sequence ID" value="NC_014216.1"/>
</dbReference>
<evidence type="ECO:0000256" key="3">
    <source>
        <dbReference type="RuleBase" id="RU004021"/>
    </source>
</evidence>
<accession>D6Z0A7</accession>
<evidence type="ECO:0000313" key="5">
    <source>
        <dbReference type="EMBL" id="ADH87140.1"/>
    </source>
</evidence>
<comment type="similarity">
    <text evidence="1 3">Belongs to the NifD/NifK/NifE/NifN family.</text>
</comment>
<keyword evidence="2 3" id="KW-0535">Nitrogen fixation</keyword>
<dbReference type="Proteomes" id="UP000001508">
    <property type="component" value="Chromosome"/>
</dbReference>
<protein>
    <submittedName>
        <fullName evidence="5">Nitrogenase</fullName>
        <ecNumber evidence="5">1.18.6.1</ecNumber>
    </submittedName>
</protein>
<dbReference type="STRING" id="589865.DaAHT2_2476"/>
<dbReference type="KEGG" id="dak:DaAHT2_2476"/>
<dbReference type="InterPro" id="IPR000510">
    <property type="entry name" value="Nase/OxRdtase_comp1"/>
</dbReference>
<proteinExistence type="inferred from homology"/>
<evidence type="ECO:0000259" key="4">
    <source>
        <dbReference type="Pfam" id="PF00148"/>
    </source>
</evidence>
<keyword evidence="5" id="KW-0560">Oxidoreductase</keyword>